<comment type="caution">
    <text evidence="1">The sequence shown here is derived from an EMBL/GenBank/DDBJ whole genome shotgun (WGS) entry which is preliminary data.</text>
</comment>
<dbReference type="Proteomes" id="UP000308836">
    <property type="component" value="Unassembled WGS sequence"/>
</dbReference>
<evidence type="ECO:0000313" key="2">
    <source>
        <dbReference type="Proteomes" id="UP000308836"/>
    </source>
</evidence>
<organism evidence="1 2">
    <name type="scientific">Dubosiella muris</name>
    <dbReference type="NCBI Taxonomy" id="3038133"/>
    <lineage>
        <taxon>Bacteria</taxon>
        <taxon>Bacillati</taxon>
        <taxon>Bacillota</taxon>
        <taxon>Erysipelotrichia</taxon>
        <taxon>Erysipelotrichales</taxon>
        <taxon>Erysipelotrichaceae</taxon>
        <taxon>Dubosiella</taxon>
    </lineage>
</organism>
<protein>
    <submittedName>
        <fullName evidence="1">Threonine/serine exporter</fullName>
    </submittedName>
</protein>
<dbReference type="EMBL" id="SRYG01000028">
    <property type="protein sequence ID" value="TGY64931.1"/>
    <property type="molecule type" value="Genomic_DNA"/>
</dbReference>
<reference evidence="1" key="1">
    <citation type="submission" date="2019-04" db="EMBL/GenBank/DDBJ databases">
        <title>Microbes associate with the intestines of laboratory mice.</title>
        <authorList>
            <person name="Navarre W."/>
            <person name="Wong E."/>
            <person name="Huang K."/>
            <person name="Tropini C."/>
            <person name="Ng K."/>
            <person name="Yu B."/>
        </authorList>
    </citation>
    <scope>NUCLEOTIDE SEQUENCE</scope>
    <source>
        <strain evidence="1">NM09_H32</strain>
    </source>
</reference>
<keyword evidence="2" id="KW-1185">Reference proteome</keyword>
<name>A0AC61R4Q0_9FIRM</name>
<proteinExistence type="predicted"/>
<gene>
    <name evidence="1" type="ORF">E5336_11070</name>
</gene>
<sequence>MTGIIGAFFGALGFGMMYHLEGKKLLCTALCGALGQLVCVWMRLYTSSPMAPMLAAAFCVTVLAQTLARTLKAPVTVFLVCALIPLVPGKGIYQTLLCGLCEDGNTLHLASVTLLEAGGIVAGCALGSGVVSHVDAWRKRKRGLNV</sequence>
<accession>A0AC61R4Q0</accession>
<evidence type="ECO:0000313" key="1">
    <source>
        <dbReference type="EMBL" id="TGY64931.1"/>
    </source>
</evidence>